<dbReference type="Proteomes" id="UP001162501">
    <property type="component" value="Chromosome 7"/>
</dbReference>
<dbReference type="EMBL" id="OX596091">
    <property type="protein sequence ID" value="CAN0555361.1"/>
    <property type="molecule type" value="Genomic_DNA"/>
</dbReference>
<evidence type="ECO:0000313" key="2">
    <source>
        <dbReference type="Proteomes" id="UP001162501"/>
    </source>
</evidence>
<reference evidence="1" key="2">
    <citation type="submission" date="2025-03" db="EMBL/GenBank/DDBJ databases">
        <authorList>
            <consortium name="ELIXIR-Norway"/>
            <consortium name="Elixir Norway"/>
        </authorList>
    </citation>
    <scope>NUCLEOTIDE SEQUENCE</scope>
</reference>
<accession>A0AC60A541</accession>
<organism evidence="1 2">
    <name type="scientific">Rangifer tarandus platyrhynchus</name>
    <name type="common">Svalbard reindeer</name>
    <dbReference type="NCBI Taxonomy" id="3082113"/>
    <lineage>
        <taxon>Eukaryota</taxon>
        <taxon>Metazoa</taxon>
        <taxon>Chordata</taxon>
        <taxon>Craniata</taxon>
        <taxon>Vertebrata</taxon>
        <taxon>Euteleostomi</taxon>
        <taxon>Mammalia</taxon>
        <taxon>Eutheria</taxon>
        <taxon>Laurasiatheria</taxon>
        <taxon>Artiodactyla</taxon>
        <taxon>Ruminantia</taxon>
        <taxon>Pecora</taxon>
        <taxon>Cervidae</taxon>
        <taxon>Odocoileinae</taxon>
        <taxon>Rangifer</taxon>
    </lineage>
</organism>
<reference evidence="1" key="1">
    <citation type="submission" date="2023-05" db="EMBL/GenBank/DDBJ databases">
        <authorList>
            <consortium name="ELIXIR-Norway"/>
        </authorList>
    </citation>
    <scope>NUCLEOTIDE SEQUENCE</scope>
</reference>
<name>A0AC60A541_RANTA</name>
<gene>
    <name evidence="1" type="ORF">MRATA1EN22A_LOCUS26817</name>
</gene>
<protein>
    <submittedName>
        <fullName evidence="1">Uncharacterized protein</fullName>
    </submittedName>
</protein>
<sequence length="88" mass="9478">ETDGEPSDILRASSRGQGPLLRQPGSRWRCDSNQKEEKRRLACGPRGQKRGQAQAWMGGREAESAARPWGCAAWAGGPLSGNPCLANM</sequence>
<evidence type="ECO:0000313" key="1">
    <source>
        <dbReference type="EMBL" id="CAN0555361.1"/>
    </source>
</evidence>
<proteinExistence type="predicted"/>
<feature type="non-terminal residue" evidence="1">
    <location>
        <position position="1"/>
    </location>
</feature>
<feature type="non-terminal residue" evidence="1">
    <location>
        <position position="88"/>
    </location>
</feature>